<feature type="domain" description="CheC-like protein" evidence="3">
    <location>
        <begin position="12"/>
        <end position="46"/>
    </location>
</feature>
<keyword evidence="1" id="KW-0145">Chemotaxis</keyword>
<comment type="caution">
    <text evidence="4">The sequence shown here is derived from an EMBL/GenBank/DDBJ whole genome shotgun (WGS) entry which is preliminary data.</text>
</comment>
<dbReference type="Gene3D" id="3.40.1550.10">
    <property type="entry name" value="CheC-like"/>
    <property type="match status" value="1"/>
</dbReference>
<dbReference type="SUPFAM" id="SSF103039">
    <property type="entry name" value="CheC-like"/>
    <property type="match status" value="1"/>
</dbReference>
<protein>
    <submittedName>
        <fullName evidence="4">Chemotaxis protein CheC</fullName>
    </submittedName>
</protein>
<accession>A0A841H4E8</accession>
<dbReference type="EMBL" id="JACHIA010000018">
    <property type="protein sequence ID" value="MBB6072843.1"/>
    <property type="molecule type" value="Genomic_DNA"/>
</dbReference>
<dbReference type="GO" id="GO:0016787">
    <property type="term" value="F:hydrolase activity"/>
    <property type="evidence" value="ECO:0007669"/>
    <property type="project" value="UniProtKB-KW"/>
</dbReference>
<dbReference type="RefSeq" id="WP_170035435.1">
    <property type="nucleotide sequence ID" value="NZ_JABDTL010000001.1"/>
</dbReference>
<dbReference type="PANTHER" id="PTHR43693">
    <property type="entry name" value="PROTEIN PHOSPHATASE CHEZ"/>
    <property type="match status" value="1"/>
</dbReference>
<dbReference type="AlphaFoldDB" id="A0A841H4E8"/>
<evidence type="ECO:0000256" key="1">
    <source>
        <dbReference type="ARBA" id="ARBA00022500"/>
    </source>
</evidence>
<proteinExistence type="predicted"/>
<dbReference type="InterPro" id="IPR050992">
    <property type="entry name" value="CheZ_family_phosphatases"/>
</dbReference>
<evidence type="ECO:0000313" key="4">
    <source>
        <dbReference type="EMBL" id="MBB6072843.1"/>
    </source>
</evidence>
<evidence type="ECO:0000256" key="2">
    <source>
        <dbReference type="ARBA" id="ARBA00022801"/>
    </source>
</evidence>
<gene>
    <name evidence="4" type="ORF">HNQ61_004507</name>
</gene>
<dbReference type="Proteomes" id="UP000582837">
    <property type="component" value="Unassembled WGS sequence"/>
</dbReference>
<dbReference type="Pfam" id="PF04509">
    <property type="entry name" value="CheC"/>
    <property type="match status" value="2"/>
</dbReference>
<evidence type="ECO:0000259" key="3">
    <source>
        <dbReference type="Pfam" id="PF04509"/>
    </source>
</evidence>
<feature type="domain" description="CheC-like protein" evidence="3">
    <location>
        <begin position="111"/>
        <end position="147"/>
    </location>
</feature>
<dbReference type="CDD" id="cd17909">
    <property type="entry name" value="CheC_ClassI"/>
    <property type="match status" value="1"/>
</dbReference>
<keyword evidence="5" id="KW-1185">Reference proteome</keyword>
<organism evidence="4 5">
    <name type="scientific">Longimicrobium terrae</name>
    <dbReference type="NCBI Taxonomy" id="1639882"/>
    <lineage>
        <taxon>Bacteria</taxon>
        <taxon>Pseudomonadati</taxon>
        <taxon>Gemmatimonadota</taxon>
        <taxon>Longimicrobiia</taxon>
        <taxon>Longimicrobiales</taxon>
        <taxon>Longimicrobiaceae</taxon>
        <taxon>Longimicrobium</taxon>
    </lineage>
</organism>
<dbReference type="InterPro" id="IPR028976">
    <property type="entry name" value="CheC-like_sf"/>
</dbReference>
<sequence>MTLDLRELGAVQLDGLREVSNMGAGHAATALSQMTNTRIMINVPRLQVVPLEEVPDAIGSPDEVVAAVLMHMLGDLTGRTLLIFPRNAAMRLAEMLLHRPVNSAHVFGELEQSAIKEAGNILSAAYMNAISDFMGLMLLPSVPSLVIDLCGAVMTTAYTNFGHERDLVFCIQTEFSMDETSSVAGQFLLLPDVESLQKILESIRLA</sequence>
<reference evidence="4 5" key="1">
    <citation type="submission" date="2020-08" db="EMBL/GenBank/DDBJ databases">
        <title>Genomic Encyclopedia of Type Strains, Phase IV (KMG-IV): sequencing the most valuable type-strain genomes for metagenomic binning, comparative biology and taxonomic classification.</title>
        <authorList>
            <person name="Goeker M."/>
        </authorList>
    </citation>
    <scope>NUCLEOTIDE SEQUENCE [LARGE SCALE GENOMIC DNA]</scope>
    <source>
        <strain evidence="4 5">DSM 29007</strain>
    </source>
</reference>
<dbReference type="GO" id="GO:0006935">
    <property type="term" value="P:chemotaxis"/>
    <property type="evidence" value="ECO:0007669"/>
    <property type="project" value="UniProtKB-KW"/>
</dbReference>
<dbReference type="InterPro" id="IPR007597">
    <property type="entry name" value="CheC"/>
</dbReference>
<keyword evidence="2" id="KW-0378">Hydrolase</keyword>
<name>A0A841H4E8_9BACT</name>
<evidence type="ECO:0000313" key="5">
    <source>
        <dbReference type="Proteomes" id="UP000582837"/>
    </source>
</evidence>
<dbReference type="PANTHER" id="PTHR43693:SF1">
    <property type="entry name" value="PROTEIN PHOSPHATASE CHEZ"/>
    <property type="match status" value="1"/>
</dbReference>